<accession>S6ADZ4</accession>
<evidence type="ECO:0000313" key="2">
    <source>
        <dbReference type="Proteomes" id="UP000015503"/>
    </source>
</evidence>
<keyword evidence="2" id="KW-1185">Reference proteome</keyword>
<dbReference type="Proteomes" id="UP000015503">
    <property type="component" value="Chromosome"/>
</dbReference>
<evidence type="ECO:0000313" key="1">
    <source>
        <dbReference type="EMBL" id="BAN47712.1"/>
    </source>
</evidence>
<gene>
    <name evidence="1" type="ORF">PCA10_19800</name>
</gene>
<dbReference type="KEGG" id="pre:PCA10_19800"/>
<reference evidence="1 2" key="1">
    <citation type="journal article" date="2013" name="Genome Announc.">
        <title>Complete Genome Sequence of the Carbazole Degrader Pseudomonas resinovorans Strain CA10 (NBRC 106553).</title>
        <authorList>
            <person name="Shintani M."/>
            <person name="Hosoyama A."/>
            <person name="Ohji S."/>
            <person name="Tsuchikane K."/>
            <person name="Takarada H."/>
            <person name="Yamazoe A."/>
            <person name="Fujita N."/>
            <person name="Nojiri H."/>
        </authorList>
    </citation>
    <scope>NUCLEOTIDE SEQUENCE [LARGE SCALE GENOMIC DNA]</scope>
    <source>
        <strain evidence="1 2">NBRC 106553</strain>
    </source>
</reference>
<dbReference type="STRING" id="1245471.PCA10_19800"/>
<proteinExistence type="predicted"/>
<dbReference type="eggNOG" id="COG0438">
    <property type="taxonomic scope" value="Bacteria"/>
</dbReference>
<dbReference type="SUPFAM" id="SSF53756">
    <property type="entry name" value="UDP-Glycosyltransferase/glycogen phosphorylase"/>
    <property type="match status" value="1"/>
</dbReference>
<dbReference type="AlphaFoldDB" id="S6ADZ4"/>
<dbReference type="EMBL" id="AP013068">
    <property type="protein sequence ID" value="BAN47712.1"/>
    <property type="molecule type" value="Genomic_DNA"/>
</dbReference>
<organism evidence="1 2">
    <name type="scientific">Metapseudomonas resinovorans NBRC 106553</name>
    <dbReference type="NCBI Taxonomy" id="1245471"/>
    <lineage>
        <taxon>Bacteria</taxon>
        <taxon>Pseudomonadati</taxon>
        <taxon>Pseudomonadota</taxon>
        <taxon>Gammaproteobacteria</taxon>
        <taxon>Pseudomonadales</taxon>
        <taxon>Pseudomonadaceae</taxon>
        <taxon>Metapseudomonas</taxon>
    </lineage>
</organism>
<protein>
    <recommendedName>
        <fullName evidence="3">Glycosyltransferase</fullName>
    </recommendedName>
</protein>
<name>S6ADZ4_METRE</name>
<evidence type="ECO:0008006" key="3">
    <source>
        <dbReference type="Google" id="ProtNLM"/>
    </source>
</evidence>
<dbReference type="RefSeq" id="WP_016491912.1">
    <property type="nucleotide sequence ID" value="NC_021499.1"/>
</dbReference>
<dbReference type="HOGENOM" id="CLU_865639_0_0_6"/>
<dbReference type="OrthoDB" id="9768937at2"/>
<sequence>MKKIKKVLFIGTLNWPQRLARLVNSYDSQSAFATGLSLGVKTFPRLLFHLMRSDVVVRVGLRPGARNWKMFLFDCVWFFFSSLKSRAVYCVYWIGTDVVMASKEVDRNTLFLELSKKNLHLAGAPWFSQELLPLGLDAKSSIFPLQINFSEVTELAPDRFFVLTYIPDERHEFYGGEQVLALSRAYPEIDFFVIGGEGRWTLESQRNLKFLGWVKDIDSLLRVKPILLRLVSHDAIGGTVREALAYGCHVVYTYDLPYCEKAVFGNDLSISKAFSDALAKRRDASRAVNMDGARYAVENWDSKTLTRGLMDALADGVKNEQ</sequence>